<protein>
    <submittedName>
        <fullName evidence="1">Uncharacterized protein</fullName>
    </submittedName>
</protein>
<organism evidence="1 2">
    <name type="scientific">Kolteria novifilia</name>
    <dbReference type="NCBI Taxonomy" id="2527975"/>
    <lineage>
        <taxon>Bacteria</taxon>
        <taxon>Pseudomonadati</taxon>
        <taxon>Planctomycetota</taxon>
        <taxon>Planctomycetia</taxon>
        <taxon>Kolteriales</taxon>
        <taxon>Kolteriaceae</taxon>
        <taxon>Kolteria</taxon>
    </lineage>
</organism>
<dbReference type="AlphaFoldDB" id="A0A518BBR0"/>
<dbReference type="EMBL" id="CP036279">
    <property type="protein sequence ID" value="QDU64424.1"/>
    <property type="molecule type" value="Genomic_DNA"/>
</dbReference>
<evidence type="ECO:0000313" key="2">
    <source>
        <dbReference type="Proteomes" id="UP000317093"/>
    </source>
</evidence>
<reference evidence="1 2" key="1">
    <citation type="submission" date="2019-02" db="EMBL/GenBank/DDBJ databases">
        <title>Deep-cultivation of Planctomycetes and their phenomic and genomic characterization uncovers novel biology.</title>
        <authorList>
            <person name="Wiegand S."/>
            <person name="Jogler M."/>
            <person name="Boedeker C."/>
            <person name="Pinto D."/>
            <person name="Vollmers J."/>
            <person name="Rivas-Marin E."/>
            <person name="Kohn T."/>
            <person name="Peeters S.H."/>
            <person name="Heuer A."/>
            <person name="Rast P."/>
            <person name="Oberbeckmann S."/>
            <person name="Bunk B."/>
            <person name="Jeske O."/>
            <person name="Meyerdierks A."/>
            <person name="Storesund J.E."/>
            <person name="Kallscheuer N."/>
            <person name="Luecker S."/>
            <person name="Lage O.M."/>
            <person name="Pohl T."/>
            <person name="Merkel B.J."/>
            <person name="Hornburger P."/>
            <person name="Mueller R.-W."/>
            <person name="Bruemmer F."/>
            <person name="Labrenz M."/>
            <person name="Spormann A.M."/>
            <person name="Op den Camp H."/>
            <person name="Overmann J."/>
            <person name="Amann R."/>
            <person name="Jetten M.S.M."/>
            <person name="Mascher T."/>
            <person name="Medema M.H."/>
            <person name="Devos D.P."/>
            <person name="Kaster A.-K."/>
            <person name="Ovreas L."/>
            <person name="Rohde M."/>
            <person name="Galperin M.Y."/>
            <person name="Jogler C."/>
        </authorList>
    </citation>
    <scope>NUCLEOTIDE SEQUENCE [LARGE SCALE GENOMIC DNA]</scope>
    <source>
        <strain evidence="1 2">Pan216</strain>
    </source>
</reference>
<accession>A0A518BBR0</accession>
<name>A0A518BBR0_9BACT</name>
<proteinExistence type="predicted"/>
<sequence length="81" mass="9538">MVEFIQTYELVRSRDRIPPTFEQTAFFDFSINPIVRRLRPRRADARSNQVRHRMTRAQEPVLSPFAIQGYFAVSAPSRANR</sequence>
<dbReference type="KEGG" id="knv:Pan216_53140"/>
<keyword evidence="2" id="KW-1185">Reference proteome</keyword>
<dbReference type="Proteomes" id="UP000317093">
    <property type="component" value="Chromosome"/>
</dbReference>
<evidence type="ECO:0000313" key="1">
    <source>
        <dbReference type="EMBL" id="QDU64424.1"/>
    </source>
</evidence>
<gene>
    <name evidence="1" type="ORF">Pan216_53140</name>
</gene>